<evidence type="ECO:0000313" key="4">
    <source>
        <dbReference type="Proteomes" id="UP001107960"/>
    </source>
</evidence>
<name>A0A9Q3YVP7_9FLAO</name>
<reference evidence="3" key="2">
    <citation type="submission" date="2023-07" db="EMBL/GenBank/DDBJ databases">
        <title>Description of novel Chryseobacterium sp. strain C-2.</title>
        <authorList>
            <person name="Saticioglu I.B."/>
        </authorList>
    </citation>
    <scope>NUCLEOTIDE SEQUENCE [LARGE SCALE GENOMIC DNA]</scope>
    <source>
        <strain evidence="3">C-2</strain>
    </source>
</reference>
<dbReference type="Proteomes" id="UP000603715">
    <property type="component" value="Unassembled WGS sequence"/>
</dbReference>
<accession>A0A9Q3YVP7</accession>
<reference evidence="2" key="1">
    <citation type="submission" date="2021-11" db="EMBL/GenBank/DDBJ databases">
        <title>Description of novel Chryseobacterium species.</title>
        <authorList>
            <person name="Saticioglu I.B."/>
            <person name="Ay H."/>
            <person name="Altun S."/>
            <person name="Duman M."/>
        </authorList>
    </citation>
    <scope>NUCLEOTIDE SEQUENCE</scope>
    <source>
        <strain evidence="2">C-39</strain>
    </source>
</reference>
<dbReference type="RefSeq" id="WP_191180834.1">
    <property type="nucleotide sequence ID" value="NZ_JACXXP010000031.1"/>
</dbReference>
<evidence type="ECO:0000313" key="1">
    <source>
        <dbReference type="EMBL" id="MBD3906419.1"/>
    </source>
</evidence>
<dbReference type="PROSITE" id="PS51257">
    <property type="entry name" value="PROKAR_LIPOPROTEIN"/>
    <property type="match status" value="1"/>
</dbReference>
<comment type="caution">
    <text evidence="2">The sequence shown here is derived from an EMBL/GenBank/DDBJ whole genome shotgun (WGS) entry which is preliminary data.</text>
</comment>
<proteinExistence type="predicted"/>
<evidence type="ECO:0000313" key="2">
    <source>
        <dbReference type="EMBL" id="MCC9037072.1"/>
    </source>
</evidence>
<dbReference type="EMBL" id="JACXXP010000031">
    <property type="protein sequence ID" value="MBD3906419.1"/>
    <property type="molecule type" value="Genomic_DNA"/>
</dbReference>
<evidence type="ECO:0000313" key="3">
    <source>
        <dbReference type="Proteomes" id="UP000603715"/>
    </source>
</evidence>
<dbReference type="AlphaFoldDB" id="A0A9Q3YVP7"/>
<sequence length="172" mass="20439">MKIIKKFANLIRHLSICIILLGIIGCRKEETNKNIEKRENLGLRGAVNNRQSEILKSNKWKLRRYKVSDQINGTVVYEKNVENKIISFNEKNIIINNKISGRVDYKNNRFIINEIDTLTNEFYLLHLRNGQLILRNDIYFTKEKKNIKLFKIELNLSTDTLKSNKDFYKIEY</sequence>
<dbReference type="EMBL" id="JAJJML010000003">
    <property type="protein sequence ID" value="MCC9037072.1"/>
    <property type="molecule type" value="Genomic_DNA"/>
</dbReference>
<keyword evidence="3" id="KW-1185">Reference proteome</keyword>
<protein>
    <submittedName>
        <fullName evidence="2">Uncharacterized protein</fullName>
    </submittedName>
</protein>
<dbReference type="Proteomes" id="UP001107960">
    <property type="component" value="Unassembled WGS sequence"/>
</dbReference>
<gene>
    <name evidence="1" type="ORF">IEW27_17690</name>
    <name evidence="2" type="ORF">LNP80_22940</name>
</gene>
<reference evidence="1" key="3">
    <citation type="submission" date="2024-05" db="EMBL/GenBank/DDBJ databases">
        <title>Description of novel Chryseobacterium sp. strain C-2.</title>
        <authorList>
            <person name="Saticioglu I.B."/>
        </authorList>
    </citation>
    <scope>NUCLEOTIDE SEQUENCE</scope>
    <source>
        <strain evidence="1">C-2</strain>
    </source>
</reference>
<organism evidence="2 4">
    <name type="scientific">Chryseobacterium muglaense</name>
    <dbReference type="NCBI Taxonomy" id="2893752"/>
    <lineage>
        <taxon>Bacteria</taxon>
        <taxon>Pseudomonadati</taxon>
        <taxon>Bacteroidota</taxon>
        <taxon>Flavobacteriia</taxon>
        <taxon>Flavobacteriales</taxon>
        <taxon>Weeksellaceae</taxon>
        <taxon>Chryseobacterium group</taxon>
        <taxon>Chryseobacterium</taxon>
    </lineage>
</organism>